<sequence>MPAALAGMFTLVLQVGFPGGAGALLAFILYGLFALVPVSALLAIAYFVYQIREDTNRIADSLERLEERV</sequence>
<dbReference type="Proteomes" id="UP000011513">
    <property type="component" value="Unassembled WGS sequence"/>
</dbReference>
<keyword evidence="1" id="KW-0472">Membrane</keyword>
<organism evidence="2 3">
    <name type="scientific">Halogeometricum pallidum JCM 14848</name>
    <dbReference type="NCBI Taxonomy" id="1227487"/>
    <lineage>
        <taxon>Archaea</taxon>
        <taxon>Methanobacteriati</taxon>
        <taxon>Methanobacteriota</taxon>
        <taxon>Stenosarchaea group</taxon>
        <taxon>Halobacteria</taxon>
        <taxon>Halobacteriales</taxon>
        <taxon>Haloferacaceae</taxon>
        <taxon>Halogeometricum</taxon>
    </lineage>
</organism>
<reference evidence="2 3" key="1">
    <citation type="journal article" date="2014" name="PLoS Genet.">
        <title>Phylogenetically driven sequencing of extremely halophilic archaea reveals strategies for static and dynamic osmo-response.</title>
        <authorList>
            <person name="Becker E.A."/>
            <person name="Seitzer P.M."/>
            <person name="Tritt A."/>
            <person name="Larsen D."/>
            <person name="Krusor M."/>
            <person name="Yao A.I."/>
            <person name="Wu D."/>
            <person name="Madern D."/>
            <person name="Eisen J.A."/>
            <person name="Darling A.E."/>
            <person name="Facciotti M.T."/>
        </authorList>
    </citation>
    <scope>NUCLEOTIDE SEQUENCE [LARGE SCALE GENOMIC DNA]</scope>
    <source>
        <strain evidence="2 3">JCM 14848</strain>
    </source>
</reference>
<keyword evidence="1" id="KW-0812">Transmembrane</keyword>
<comment type="caution">
    <text evidence="2">The sequence shown here is derived from an EMBL/GenBank/DDBJ whole genome shotgun (WGS) entry which is preliminary data.</text>
</comment>
<keyword evidence="3" id="KW-1185">Reference proteome</keyword>
<evidence type="ECO:0000313" key="2">
    <source>
        <dbReference type="EMBL" id="ELZ27193.1"/>
    </source>
</evidence>
<gene>
    <name evidence="2" type="ORF">C474_17634</name>
</gene>
<evidence type="ECO:0000313" key="3">
    <source>
        <dbReference type="Proteomes" id="UP000011513"/>
    </source>
</evidence>
<proteinExistence type="predicted"/>
<protein>
    <submittedName>
        <fullName evidence="2">Uncharacterized protein</fullName>
    </submittedName>
</protein>
<feature type="transmembrane region" description="Helical" evidence="1">
    <location>
        <begin position="28"/>
        <end position="49"/>
    </location>
</feature>
<dbReference type="InParanoid" id="M0CX29"/>
<name>M0CX29_HALPD</name>
<evidence type="ECO:0000256" key="1">
    <source>
        <dbReference type="SAM" id="Phobius"/>
    </source>
</evidence>
<dbReference type="EMBL" id="AOIV01000041">
    <property type="protein sequence ID" value="ELZ27193.1"/>
    <property type="molecule type" value="Genomic_DNA"/>
</dbReference>
<accession>M0CX29</accession>
<keyword evidence="1" id="KW-1133">Transmembrane helix</keyword>
<dbReference type="AlphaFoldDB" id="M0CX29"/>